<evidence type="ECO:0000313" key="1">
    <source>
        <dbReference type="EMBL" id="KAK9399532.1"/>
    </source>
</evidence>
<name>A0AAW1BC68_CROAD</name>
<accession>A0AAW1BC68</accession>
<reference evidence="1 2" key="1">
    <citation type="journal article" date="2024" name="Proc. Natl. Acad. Sci. U.S.A.">
        <title>The genetic regulatory architecture and epigenomic basis for age-related changes in rattlesnake venom.</title>
        <authorList>
            <person name="Hogan M.P."/>
            <person name="Holding M.L."/>
            <person name="Nystrom G.S."/>
            <person name="Colston T.J."/>
            <person name="Bartlett D.A."/>
            <person name="Mason A.J."/>
            <person name="Ellsworth S.A."/>
            <person name="Rautsaw R.M."/>
            <person name="Lawrence K.C."/>
            <person name="Strickland J.L."/>
            <person name="He B."/>
            <person name="Fraser P."/>
            <person name="Margres M.J."/>
            <person name="Gilbert D.M."/>
            <person name="Gibbs H.L."/>
            <person name="Parkinson C.L."/>
            <person name="Rokyta D.R."/>
        </authorList>
    </citation>
    <scope>NUCLEOTIDE SEQUENCE [LARGE SCALE GENOMIC DNA]</scope>
    <source>
        <strain evidence="1">DRR0105</strain>
    </source>
</reference>
<protein>
    <submittedName>
        <fullName evidence="1">Uncharacterized protein</fullName>
    </submittedName>
</protein>
<evidence type="ECO:0000313" key="2">
    <source>
        <dbReference type="Proteomes" id="UP001474421"/>
    </source>
</evidence>
<comment type="caution">
    <text evidence="1">The sequence shown here is derived from an EMBL/GenBank/DDBJ whole genome shotgun (WGS) entry which is preliminary data.</text>
</comment>
<dbReference type="Proteomes" id="UP001474421">
    <property type="component" value="Unassembled WGS sequence"/>
</dbReference>
<organism evidence="1 2">
    <name type="scientific">Crotalus adamanteus</name>
    <name type="common">Eastern diamondback rattlesnake</name>
    <dbReference type="NCBI Taxonomy" id="8729"/>
    <lineage>
        <taxon>Eukaryota</taxon>
        <taxon>Metazoa</taxon>
        <taxon>Chordata</taxon>
        <taxon>Craniata</taxon>
        <taxon>Vertebrata</taxon>
        <taxon>Euteleostomi</taxon>
        <taxon>Lepidosauria</taxon>
        <taxon>Squamata</taxon>
        <taxon>Bifurcata</taxon>
        <taxon>Unidentata</taxon>
        <taxon>Episquamata</taxon>
        <taxon>Toxicofera</taxon>
        <taxon>Serpentes</taxon>
        <taxon>Colubroidea</taxon>
        <taxon>Viperidae</taxon>
        <taxon>Crotalinae</taxon>
        <taxon>Crotalus</taxon>
    </lineage>
</organism>
<proteinExistence type="predicted"/>
<keyword evidence="2" id="KW-1185">Reference proteome</keyword>
<dbReference type="EMBL" id="JAOTOJ010000006">
    <property type="protein sequence ID" value="KAK9399532.1"/>
    <property type="molecule type" value="Genomic_DNA"/>
</dbReference>
<gene>
    <name evidence="1" type="ORF">NXF25_012551</name>
</gene>
<dbReference type="AlphaFoldDB" id="A0AAW1BC68"/>
<sequence length="20" mass="2330">MEVVFFSIVGDIRIKSVKFD</sequence>